<dbReference type="AlphaFoldDB" id="A0AAV0KGK5"/>
<name>A0AAV0KGK5_9ROSI</name>
<accession>A0AAV0KGK5</accession>
<evidence type="ECO:0000313" key="1">
    <source>
        <dbReference type="EMBL" id="CAI0420842.1"/>
    </source>
</evidence>
<reference evidence="1" key="1">
    <citation type="submission" date="2022-08" db="EMBL/GenBank/DDBJ databases">
        <authorList>
            <person name="Gutierrez-Valencia J."/>
        </authorList>
    </citation>
    <scope>NUCLEOTIDE SEQUENCE</scope>
</reference>
<protein>
    <submittedName>
        <fullName evidence="1">Uncharacterized protein</fullName>
    </submittedName>
</protein>
<evidence type="ECO:0000313" key="2">
    <source>
        <dbReference type="Proteomes" id="UP001154282"/>
    </source>
</evidence>
<keyword evidence="2" id="KW-1185">Reference proteome</keyword>
<dbReference type="EMBL" id="CAMGYJ010000005">
    <property type="protein sequence ID" value="CAI0420842.1"/>
    <property type="molecule type" value="Genomic_DNA"/>
</dbReference>
<organism evidence="1 2">
    <name type="scientific">Linum tenue</name>
    <dbReference type="NCBI Taxonomy" id="586396"/>
    <lineage>
        <taxon>Eukaryota</taxon>
        <taxon>Viridiplantae</taxon>
        <taxon>Streptophyta</taxon>
        <taxon>Embryophyta</taxon>
        <taxon>Tracheophyta</taxon>
        <taxon>Spermatophyta</taxon>
        <taxon>Magnoliopsida</taxon>
        <taxon>eudicotyledons</taxon>
        <taxon>Gunneridae</taxon>
        <taxon>Pentapetalae</taxon>
        <taxon>rosids</taxon>
        <taxon>fabids</taxon>
        <taxon>Malpighiales</taxon>
        <taxon>Linaceae</taxon>
        <taxon>Linum</taxon>
    </lineage>
</organism>
<gene>
    <name evidence="1" type="ORF">LITE_LOCUS18521</name>
</gene>
<comment type="caution">
    <text evidence="1">The sequence shown here is derived from an EMBL/GenBank/DDBJ whole genome shotgun (WGS) entry which is preliminary data.</text>
</comment>
<dbReference type="Proteomes" id="UP001154282">
    <property type="component" value="Unassembled WGS sequence"/>
</dbReference>
<sequence length="43" mass="4473">ASQGLELPRKALLAVIKEQASGKVSICIREVGTGPHFDVILGA</sequence>
<feature type="non-terminal residue" evidence="1">
    <location>
        <position position="1"/>
    </location>
</feature>
<proteinExistence type="predicted"/>